<keyword evidence="2" id="KW-0732">Signal</keyword>
<feature type="compositionally biased region" description="Low complexity" evidence="1">
    <location>
        <begin position="113"/>
        <end position="150"/>
    </location>
</feature>
<dbReference type="EMBL" id="EF364516">
    <property type="protein sequence ID" value="ABQ41213.1"/>
    <property type="molecule type" value="mRNA"/>
</dbReference>
<feature type="compositionally biased region" description="Polar residues" evidence="1">
    <location>
        <begin position="101"/>
        <end position="112"/>
    </location>
</feature>
<dbReference type="AlphaFoldDB" id="B8LG23"/>
<organism evidence="3">
    <name type="scientific">Macrobrachium rosenbergii</name>
    <name type="common">Giant fresh water prawn</name>
    <dbReference type="NCBI Taxonomy" id="79674"/>
    <lineage>
        <taxon>Eukaryota</taxon>
        <taxon>Metazoa</taxon>
        <taxon>Ecdysozoa</taxon>
        <taxon>Arthropoda</taxon>
        <taxon>Crustacea</taxon>
        <taxon>Multicrustacea</taxon>
        <taxon>Malacostraca</taxon>
        <taxon>Eumalacostraca</taxon>
        <taxon>Eucarida</taxon>
        <taxon>Decapoda</taxon>
        <taxon>Pleocyemata</taxon>
        <taxon>Caridea</taxon>
        <taxon>Palaemonoidea</taxon>
        <taxon>Palaemonidae</taxon>
        <taxon>Macrobrachium</taxon>
    </lineage>
</organism>
<feature type="signal peptide" evidence="2">
    <location>
        <begin position="1"/>
        <end position="21"/>
    </location>
</feature>
<feature type="chain" id="PRO_5002874258" evidence="2">
    <location>
        <begin position="22"/>
        <end position="150"/>
    </location>
</feature>
<evidence type="ECO:0000256" key="1">
    <source>
        <dbReference type="SAM" id="MobiDB-lite"/>
    </source>
</evidence>
<protein>
    <submittedName>
        <fullName evidence="3">Male reproductive-related protein A</fullName>
    </submittedName>
</protein>
<evidence type="ECO:0000313" key="3">
    <source>
        <dbReference type="EMBL" id="ABQ41213.1"/>
    </source>
</evidence>
<proteinExistence type="evidence at transcript level"/>
<accession>B8LG23</accession>
<evidence type="ECO:0000256" key="2">
    <source>
        <dbReference type="SAM" id="SignalP"/>
    </source>
</evidence>
<sequence>MKLCAATITVLLVGHLEPCLSFPPAADAPLSNSPNSFGALYKGSHEGEAHTLAQTNTDSRGVGSSAMQAGLAGSGKLEGAVLTGGPGGNKAAGTYFGDLQGQGSMTADTQSYSTPTGSVSRTSTRTGLSAGTGSISGGSLSSASGFGWRK</sequence>
<name>B8LG23_MACRS</name>
<reference evidence="3" key="1">
    <citation type="submission" date="2007-01" db="EMBL/GenBank/DDBJ databases">
        <authorList>
            <person name="Dai Z.-M."/>
            <person name="Zhu X.-J."/>
            <person name="Yang W.-J."/>
        </authorList>
    </citation>
    <scope>NUCLEOTIDE SEQUENCE</scope>
</reference>
<feature type="region of interest" description="Disordered" evidence="1">
    <location>
        <begin position="92"/>
        <end position="150"/>
    </location>
</feature>
<reference evidence="3" key="2">
    <citation type="journal article" date="2009" name="Mol. Biotechnol.">
        <title>Full-length normalization subtractive hybridization: a novel method for generating differentially expressed cDNAs.</title>
        <authorList>
            <person name="Dai Z.M."/>
            <person name="Zhu X.J."/>
            <person name="Yang W.J."/>
        </authorList>
    </citation>
    <scope>NUCLEOTIDE SEQUENCE</scope>
</reference>